<evidence type="ECO:0000313" key="20">
    <source>
        <dbReference type="EMBL" id="AAT07651.1"/>
    </source>
</evidence>
<evidence type="ECO:0000256" key="2">
    <source>
        <dbReference type="ARBA" id="ARBA00006873"/>
    </source>
</evidence>
<dbReference type="GO" id="GO:0042744">
    <property type="term" value="P:hydrogen peroxide catabolic process"/>
    <property type="evidence" value="ECO:0007669"/>
    <property type="project" value="UniProtKB-KW"/>
</dbReference>
<evidence type="ECO:0000313" key="22">
    <source>
        <dbReference type="EMBL" id="BAF16642.1"/>
    </source>
</evidence>
<gene>
    <name evidence="22" type="ordered locus">Os05g0162000</name>
    <name evidence="21" type="ORF">OSJNBa0034O12.19</name>
    <name evidence="20" type="ORF">OSJNBb0099P06.2</name>
</gene>
<evidence type="ECO:0000256" key="7">
    <source>
        <dbReference type="ARBA" id="ARBA00023002"/>
    </source>
</evidence>
<keyword evidence="5 15" id="KW-0479">Metal-binding</keyword>
<feature type="signal peptide" evidence="18">
    <location>
        <begin position="1"/>
        <end position="24"/>
    </location>
</feature>
<feature type="disulfide bond" evidence="17">
    <location>
        <begin position="68"/>
        <end position="73"/>
    </location>
</feature>
<dbReference type="GO" id="GO:0046872">
    <property type="term" value="F:metal ion binding"/>
    <property type="evidence" value="ECO:0007669"/>
    <property type="project" value="UniProtKB-UniRule"/>
</dbReference>
<feature type="binding site" evidence="15">
    <location>
        <position position="90"/>
    </location>
    <ligand>
        <name>Ca(2+)</name>
        <dbReference type="ChEBI" id="CHEBI:29108"/>
        <label>1</label>
    </ligand>
</feature>
<feature type="chain" id="PRO_5039734182" description="Peroxidase" evidence="18">
    <location>
        <begin position="25"/>
        <end position="359"/>
    </location>
</feature>
<evidence type="ECO:0000256" key="15">
    <source>
        <dbReference type="PIRSR" id="PIRSR600823-3"/>
    </source>
</evidence>
<dbReference type="PROSITE" id="PS50873">
    <property type="entry name" value="PEROXIDASE_4"/>
    <property type="match status" value="1"/>
</dbReference>
<dbReference type="PRINTS" id="PR00461">
    <property type="entry name" value="PLPEROXIDASE"/>
</dbReference>
<comment type="catalytic activity">
    <reaction evidence="1 18">
        <text>2 a phenolic donor + H2O2 = 2 a phenolic radical donor + 2 H2O</text>
        <dbReference type="Rhea" id="RHEA:56136"/>
        <dbReference type="ChEBI" id="CHEBI:15377"/>
        <dbReference type="ChEBI" id="CHEBI:16240"/>
        <dbReference type="ChEBI" id="CHEBI:139520"/>
        <dbReference type="ChEBI" id="CHEBI:139521"/>
        <dbReference type="EC" id="1.11.1.7"/>
    </reaction>
</comment>
<evidence type="ECO:0000256" key="17">
    <source>
        <dbReference type="PIRSR" id="PIRSR600823-5"/>
    </source>
</evidence>
<evidence type="ECO:0000256" key="8">
    <source>
        <dbReference type="ARBA" id="ARBA00023004"/>
    </source>
</evidence>
<dbReference type="CDD" id="cd00693">
    <property type="entry name" value="secretory_peroxidase"/>
    <property type="match status" value="1"/>
</dbReference>
<dbReference type="KEGG" id="osa:4337892"/>
<feature type="site" description="Transition state stabilizer" evidence="16">
    <location>
        <position position="62"/>
    </location>
</feature>
<evidence type="ECO:0000256" key="11">
    <source>
        <dbReference type="ARBA" id="ARBA00023283"/>
    </source>
</evidence>
<evidence type="ECO:0000256" key="3">
    <source>
        <dbReference type="ARBA" id="ARBA00022559"/>
    </source>
</evidence>
<dbReference type="InterPro" id="IPR000823">
    <property type="entry name" value="Peroxidase_pln"/>
</dbReference>
<keyword evidence="6 15" id="KW-0106">Calcium</keyword>
<feature type="binding site" evidence="15">
    <location>
        <position position="72"/>
    </location>
    <ligand>
        <name>Ca(2+)</name>
        <dbReference type="ChEBI" id="CHEBI:29108"/>
        <label>1</label>
    </ligand>
</feature>
<dbReference type="FunFam" id="1.10.420.10:FF:000001">
    <property type="entry name" value="Peroxidase"/>
    <property type="match status" value="1"/>
</dbReference>
<dbReference type="EMBL" id="AP008211">
    <property type="protein sequence ID" value="BAF16642.1"/>
    <property type="molecule type" value="Genomic_DNA"/>
</dbReference>
<evidence type="ECO:0000256" key="10">
    <source>
        <dbReference type="ARBA" id="ARBA00023180"/>
    </source>
</evidence>
<dbReference type="SUPFAM" id="SSF48113">
    <property type="entry name" value="Heme-dependent peroxidases"/>
    <property type="match status" value="1"/>
</dbReference>
<dbReference type="Pfam" id="PF00141">
    <property type="entry name" value="peroxidase"/>
    <property type="match status" value="1"/>
</dbReference>
<dbReference type="OMA" id="TWKAKFA"/>
<keyword evidence="4 18" id="KW-0349">Heme</keyword>
<comment type="cofactor">
    <cofactor evidence="15 18">
        <name>Ca(2+)</name>
        <dbReference type="ChEBI" id="CHEBI:29108"/>
    </cofactor>
    <text evidence="15 18">Binds 2 calcium ions per subunit.</text>
</comment>
<reference evidence="22" key="9">
    <citation type="submission" date="2012-08" db="EMBL/GenBank/DDBJ databases">
        <title>The Second Rice Annotation Project Meeting (RAP2).</title>
        <authorList>
            <consortium name="The Rice Annotation Project (RAP)"/>
        </authorList>
    </citation>
    <scope>NUCLEOTIDE SEQUENCE</scope>
</reference>
<feature type="active site" description="Proton acceptor" evidence="13">
    <location>
        <position position="66"/>
    </location>
</feature>
<accession>A0A0P0WIA2</accession>
<feature type="binding site" evidence="15">
    <location>
        <position position="70"/>
    </location>
    <ligand>
        <name>Ca(2+)</name>
        <dbReference type="ChEBI" id="CHEBI:29108"/>
        <label>1</label>
    </ligand>
</feature>
<feature type="binding site" evidence="15">
    <location>
        <position position="259"/>
    </location>
    <ligand>
        <name>Ca(2+)</name>
        <dbReference type="ChEBI" id="CHEBI:29108"/>
        <label>2</label>
    </ligand>
</feature>
<name>A0A0P0WIA2_ORYSJ</name>
<evidence type="ECO:0000256" key="1">
    <source>
        <dbReference type="ARBA" id="ARBA00000189"/>
    </source>
</evidence>
<keyword evidence="18" id="KW-0732">Signal</keyword>
<comment type="function">
    <text evidence="18">Removal of H(2)O(2), oxidation of toxic reductants, biosynthesis and degradation of lignin, suberization, auxin catabolism, response to environmental stresses such as wounding, pathogen attack and oxidative stress.</text>
</comment>
<dbReference type="Proteomes" id="UP000000763">
    <property type="component" value="Chromosome 5"/>
</dbReference>
<evidence type="ECO:0000313" key="23">
    <source>
        <dbReference type="Proteomes" id="UP000000763"/>
    </source>
</evidence>
<dbReference type="EC" id="1.11.1.7" evidence="18"/>
<dbReference type="EMBL" id="AC124144">
    <property type="protein sequence ID" value="AAT07651.1"/>
    <property type="molecule type" value="Genomic_DNA"/>
</dbReference>
<dbReference type="OrthoDB" id="2113341at2759"/>
<keyword evidence="18" id="KW-0964">Secreted</keyword>
<evidence type="ECO:0000256" key="6">
    <source>
        <dbReference type="ARBA" id="ARBA00022837"/>
    </source>
</evidence>
<keyword evidence="12 18" id="KW-0376">Hydrogen peroxide</keyword>
<reference evidence="23" key="7">
    <citation type="journal article" date="2008" name="Nucleic Acids Res.">
        <title>The rice annotation project database (RAP-DB): 2008 update.</title>
        <authorList>
            <consortium name="The rice annotation project (RAP)"/>
        </authorList>
    </citation>
    <scope>GENOME REANNOTATION</scope>
    <source>
        <strain evidence="23">cv. Nipponbare</strain>
    </source>
</reference>
<reference evidence="22" key="5">
    <citation type="journal article" date="2007" name="Genome Res.">
        <title>Curated Genome Annotation of Oryza sativa ssp. japonica and Comparative Genome Analysis with Arabidopsis thaliana.</title>
        <authorList>
            <consortium name="The Rice Annotation Project (RAP)"/>
            <person name="Itoh T."/>
            <person name="Tanaka T."/>
            <person name="Barrero R.A."/>
            <person name="Yamasaki C."/>
            <person name="Fujii Y."/>
            <person name="Hilton P.B."/>
            <person name="Antonio B.A."/>
            <person name="Aono H."/>
            <person name="Apweiler R."/>
            <person name="Bruskiewich R."/>
            <person name="Bureau T."/>
            <person name="Burr F."/>
            <person name="Costa de Oliveira A."/>
            <person name="Fuks G."/>
            <person name="Habara T."/>
            <person name="Haberer G."/>
            <person name="Han B."/>
            <person name="Harada E."/>
            <person name="Hiraki A.T."/>
            <person name="Hirochika H."/>
            <person name="Hoen D."/>
            <person name="Hokari H."/>
            <person name="Hosokawa S."/>
            <person name="Hsing Y."/>
            <person name="Ikawa H."/>
            <person name="Ikeo K."/>
            <person name="Imanishi T."/>
            <person name="Ito Y."/>
            <person name="Jaiswal P."/>
            <person name="Kanno M."/>
            <person name="Kawahara Y."/>
            <person name="Kawamura T."/>
            <person name="Kawashima H."/>
            <person name="Khurana J.P."/>
            <person name="Kikuchi S."/>
            <person name="Komatsu S."/>
            <person name="Koyanagi K.O."/>
            <person name="Kubooka H."/>
            <person name="Lieberherr D."/>
            <person name="Lin Y.C."/>
            <person name="Lonsdale D."/>
            <person name="Matsumoto T."/>
            <person name="Matsuya A."/>
            <person name="McCombie W.R."/>
            <person name="Messing J."/>
            <person name="Miyao A."/>
            <person name="Mulder N."/>
            <person name="Nagamura Y."/>
            <person name="Nam J."/>
            <person name="Namiki N."/>
            <person name="Numa H."/>
            <person name="Nurimoto S."/>
            <person name="O'donovan C."/>
            <person name="Ohyanagi H."/>
            <person name="Okido T."/>
            <person name="Oota S."/>
            <person name="Osato N."/>
            <person name="Palmer L.E."/>
            <person name="Quetier F."/>
            <person name="Raghuvanshi S."/>
            <person name="Saichi N."/>
            <person name="Sakai H."/>
            <person name="Sakai Y."/>
            <person name="Sakata K."/>
            <person name="Sakurai T."/>
            <person name="Sato F."/>
            <person name="Sato Y."/>
            <person name="Schoof H."/>
            <person name="Seki M."/>
            <person name="Shibata M."/>
            <person name="Shimizu Y."/>
            <person name="Shinozaki K."/>
            <person name="Shinso Y."/>
            <person name="Singh N.K."/>
            <person name="Smith-White B."/>
            <person name="Takeda J."/>
            <person name="Tanino M."/>
            <person name="Tatusova T."/>
            <person name="Thongjuea S."/>
            <person name="Todokoro F."/>
            <person name="Tsugane M."/>
            <person name="Tyagi A.K."/>
            <person name="Vanavichit A."/>
            <person name="Wang A."/>
            <person name="Wing R.A."/>
            <person name="Yamaguchi K."/>
            <person name="Yamamoto M."/>
            <person name="Yamamoto N."/>
            <person name="Yu Y."/>
            <person name="Zhang H."/>
            <person name="Zhao Q."/>
            <person name="Higo K."/>
            <person name="Burr B."/>
            <person name="Gojobori T."/>
            <person name="Sasaki T."/>
        </authorList>
    </citation>
    <scope>NUCLEOTIDE SEQUENCE</scope>
</reference>
<feature type="binding site" description="axial binding residue" evidence="15">
    <location>
        <position position="195"/>
    </location>
    <ligand>
        <name>heme b</name>
        <dbReference type="ChEBI" id="CHEBI:60344"/>
    </ligand>
    <ligandPart>
        <name>Fe</name>
        <dbReference type="ChEBI" id="CHEBI:18248"/>
    </ligandPart>
</feature>
<proteinExistence type="inferred from homology"/>
<reference evidence="22" key="4">
    <citation type="journal article" date="2006" name="Nucleic Acids Res.">
        <title>The Rice Annotation Project Database (RAP-DB): hub for Oryza sativa ssp. japonica genome information.</title>
        <authorList>
            <person name="Ohyanagi H."/>
            <person name="Tanaka T."/>
            <person name="Sakai H."/>
            <person name="Shigemoto Y."/>
            <person name="Yamaguchi K."/>
            <person name="Habara T."/>
            <person name="Fujii Y."/>
            <person name="Antonio B.A."/>
            <person name="Nagamura Y."/>
            <person name="Imanishi T."/>
            <person name="Ikeo K."/>
            <person name="Itoh T."/>
            <person name="Gojobori T."/>
            <person name="Sasaki T."/>
        </authorList>
    </citation>
    <scope>NUCLEOTIDE SEQUENCE</scope>
</reference>
<feature type="domain" description="Plant heme peroxidase family profile" evidence="19">
    <location>
        <begin position="25"/>
        <end position="331"/>
    </location>
</feature>
<dbReference type="InterPro" id="IPR010255">
    <property type="entry name" value="Haem_peroxidase_sf"/>
</dbReference>
<feature type="disulfide bond" evidence="17">
    <location>
        <begin position="35"/>
        <end position="117"/>
    </location>
</feature>
<feature type="binding site" evidence="15">
    <location>
        <position position="76"/>
    </location>
    <ligand>
        <name>Ca(2+)</name>
        <dbReference type="ChEBI" id="CHEBI:29108"/>
        <label>1</label>
    </ligand>
</feature>
<keyword evidence="3 18" id="KW-0575">Peroxidase</keyword>
<dbReference type="GO" id="GO:0140825">
    <property type="term" value="F:lactoperoxidase activity"/>
    <property type="evidence" value="ECO:0007669"/>
    <property type="project" value="UniProtKB-EC"/>
</dbReference>
<reference evidence="22" key="6">
    <citation type="journal article" date="2008" name="Nucleic Acids Res.">
        <title>The Rice Annotation Project Database (RAP-DB): 2008 update.</title>
        <authorList>
            <consortium name="The Rice Annotation Project (RAP)"/>
            <person name="Tanaka T."/>
            <person name="Antonio B.A."/>
            <person name="Kikuchi S."/>
            <person name="Matsumoto T."/>
            <person name="Nagamura Y."/>
            <person name="Numa H."/>
            <person name="Sakai H."/>
            <person name="Wu J."/>
            <person name="Itoh T."/>
            <person name="Sasaki T."/>
            <person name="Aono R."/>
            <person name="Fujii Y."/>
            <person name="Habara T."/>
            <person name="Harada E."/>
            <person name="Kanno M."/>
            <person name="Kawahara Y."/>
            <person name="Kawashima H."/>
            <person name="Kubooka H."/>
            <person name="Matsuya A."/>
            <person name="Nakaoka H."/>
            <person name="Saichi N."/>
            <person name="Sanbonmatsu R."/>
            <person name="Sato Y."/>
            <person name="Shinso Y."/>
            <person name="Suzuki M."/>
            <person name="Takeda J."/>
            <person name="Tanino M."/>
            <person name="Todokoro F."/>
            <person name="Yamaguchi K."/>
            <person name="Yamamoto N."/>
            <person name="Yamasaki C."/>
            <person name="Imanishi T."/>
            <person name="Okido T."/>
            <person name="Tada M."/>
            <person name="Ikeo K."/>
            <person name="Tateno Y."/>
            <person name="Gojobori T."/>
            <person name="Lin Y.C."/>
            <person name="Wei F.J."/>
            <person name="Hsing Y.I."/>
            <person name="Zhao Q."/>
            <person name="Han B."/>
            <person name="Kramer M.R."/>
            <person name="McCombie R.W."/>
            <person name="Lonsdale D."/>
            <person name="O'Donovan C.C."/>
            <person name="Whitfield E.J."/>
            <person name="Apweiler R."/>
            <person name="Koyanagi K.O."/>
            <person name="Khurana J.P."/>
            <person name="Raghuvanshi S."/>
            <person name="Singh N.K."/>
            <person name="Tyagi A.K."/>
            <person name="Haberer G."/>
            <person name="Fujisawa M."/>
            <person name="Hosokawa S."/>
            <person name="Ito Y."/>
            <person name="Ikawa H."/>
            <person name="Shibata M."/>
            <person name="Yamamoto M."/>
            <person name="Bruskiewich R.M."/>
            <person name="Hoen D.R."/>
            <person name="Bureau TE."/>
            <person name="Namiki N."/>
            <person name="Ohyanagi H."/>
            <person name="Sakai Y."/>
            <person name="Nobushima S."/>
            <person name="Sakata K."/>
            <person name="Barrero R.A."/>
            <person name="Sato Y."/>
            <person name="Souvorov A."/>
            <person name="Smith-White B."/>
            <person name="Tatusova T."/>
            <person name="An S."/>
            <person name="An G."/>
            <person name="OOta S."/>
            <person name="Fuks G."/>
            <person name="Messing J."/>
            <person name="Christie K.R."/>
            <person name="Lieberherr D."/>
            <person name="Kim H."/>
            <person name="Zuccolo A."/>
            <person name="Wing R.A."/>
            <person name="Nobuta K."/>
            <person name="Green P.J."/>
            <person name="Lu C."/>
            <person name="Meyers BC."/>
            <person name="Chaparro C."/>
            <person name="Piegu B."/>
            <person name="Panaud O."/>
            <person name="Echeverria M."/>
        </authorList>
    </citation>
    <scope>NUCLEOTIDE SEQUENCE</scope>
</reference>
<dbReference type="Gene3D" id="1.10.420.10">
    <property type="entry name" value="Peroxidase, domain 2"/>
    <property type="match status" value="1"/>
</dbReference>
<dbReference type="EMBL" id="AC137614">
    <property type="protein sequence ID" value="AAT93924.1"/>
    <property type="molecule type" value="Genomic_DNA"/>
</dbReference>
<dbReference type="FunFam" id="1.10.520.10:FF:000001">
    <property type="entry name" value="Peroxidase"/>
    <property type="match status" value="1"/>
</dbReference>
<evidence type="ECO:0000313" key="21">
    <source>
        <dbReference type="EMBL" id="AAT93924.1"/>
    </source>
</evidence>
<feature type="binding site" evidence="15">
    <location>
        <position position="67"/>
    </location>
    <ligand>
        <name>Ca(2+)</name>
        <dbReference type="ChEBI" id="CHEBI:29108"/>
        <label>1</label>
    </ligand>
</feature>
<comment type="subcellular location">
    <subcellularLocation>
        <location evidence="18">Secreted</location>
    </subcellularLocation>
</comment>
<dbReference type="PROSITE" id="PS00436">
    <property type="entry name" value="PEROXIDASE_2"/>
    <property type="match status" value="1"/>
</dbReference>
<evidence type="ECO:0000256" key="16">
    <source>
        <dbReference type="PIRSR" id="PIRSR600823-4"/>
    </source>
</evidence>
<dbReference type="GO" id="GO:0006979">
    <property type="term" value="P:response to oxidative stress"/>
    <property type="evidence" value="ECO:0007669"/>
    <property type="project" value="UniProtKB-UniRule"/>
</dbReference>
<evidence type="ECO:0000256" key="18">
    <source>
        <dbReference type="RuleBase" id="RU362060"/>
    </source>
</evidence>
<feature type="binding site" evidence="15">
    <location>
        <position position="254"/>
    </location>
    <ligand>
        <name>Ca(2+)</name>
        <dbReference type="ChEBI" id="CHEBI:29108"/>
        <label>2</label>
    </ligand>
</feature>
<feature type="binding site" evidence="14">
    <location>
        <position position="165"/>
    </location>
    <ligand>
        <name>substrate</name>
    </ligand>
</feature>
<keyword evidence="10" id="KW-0325">Glycoprotein</keyword>
<dbReference type="SMR" id="A0A0P0WIA2"/>
<protein>
    <recommendedName>
        <fullName evidence="18">Peroxidase</fullName>
        <ecNumber evidence="18">1.11.1.7</ecNumber>
    </recommendedName>
</protein>
<dbReference type="InterPro" id="IPR019793">
    <property type="entry name" value="Peroxidases_heam-ligand_BS"/>
</dbReference>
<dbReference type="GO" id="GO:0005576">
    <property type="term" value="C:extracellular region"/>
    <property type="evidence" value="ECO:0007669"/>
    <property type="project" value="UniProtKB-SubCell"/>
</dbReference>
<feature type="binding site" evidence="15">
    <location>
        <position position="74"/>
    </location>
    <ligand>
        <name>Ca(2+)</name>
        <dbReference type="ChEBI" id="CHEBI:29108"/>
        <label>1</label>
    </ligand>
</feature>
<evidence type="ECO:0000256" key="13">
    <source>
        <dbReference type="PIRSR" id="PIRSR600823-1"/>
    </source>
</evidence>
<comment type="similarity">
    <text evidence="18">Belongs to the peroxidase family. Classical plant (class III) peroxidase subfamily.</text>
</comment>
<evidence type="ECO:0000259" key="19">
    <source>
        <dbReference type="PROSITE" id="PS50873"/>
    </source>
</evidence>
<sequence length="359" mass="37799">MSSAAMKLAVVAALISAAAVGARACLDVGFYDTTCPTAETLIQQVVAAAFRNDSGVAPAMIRMHFHDCFVRGCDGSVLIDTVPGSTTRAEKDAAPNNPSLRFFDVIDRAKSAVEAACPGVVSCADVVAFMARDGVVLSGGLGYQVPAGRRDGRTSLEDDALNFLPPPTSTAADLVANFTAKNLTAEDMVVLSGAHTIGVSHCDSFTNRIYNFPNTTDGIDPSLSKAYAFLLKGICPPNSNQTFPTTTTFMDILTPTKFDNRYYVGLTNNLGLFQSDAALLTDAALKATVNSFVRSEATFRLKFARAMIKMGQIGVLSGTQGEIRLNCRVVNPVNVTATAADDHHLTSSSSSSSDEVAAS</sequence>
<keyword evidence="9 17" id="KW-1015">Disulfide bond</keyword>
<reference evidence="20" key="1">
    <citation type="submission" date="2004-05" db="EMBL/GenBank/DDBJ databases">
        <title>Oryza sativa BAC OSJNBb0099P06 genomic sequence.</title>
        <authorList>
            <person name="Chow T.-Y."/>
            <person name="Hsing Y.-I.C."/>
            <person name="Chen C.-S."/>
            <person name="Chen H.-H."/>
            <person name="Liu S.-M."/>
            <person name="Chao Y.-T."/>
            <person name="Lee P.-F."/>
            <person name="Chang S.-J."/>
            <person name="Chen H.-C."/>
            <person name="Chen S.-K."/>
            <person name="Chen T.-R."/>
            <person name="Chen Y.-L."/>
            <person name="Cheng C.-H."/>
            <person name="Chung C.-I."/>
            <person name="Han S.-Y."/>
            <person name="Hsiao S.-H."/>
            <person name="Hsiung J.-N."/>
            <person name="Hsu C.-H."/>
            <person name="Kau P.-I."/>
            <person name="Lee M.-C."/>
            <person name="Leu H.-L."/>
            <person name="Li Y.-F."/>
            <person name="Lin S.-J."/>
            <person name="Lin Y.-C."/>
            <person name="Wu S.-W."/>
            <person name="Yu C.-Y."/>
            <person name="Yu S.-W."/>
            <person name="Wu H.-P."/>
            <person name="Shaw J.-F."/>
        </authorList>
    </citation>
    <scope>NUCLEOTIDE SEQUENCE</scope>
</reference>
<keyword evidence="7 18" id="KW-0560">Oxidoreductase</keyword>
<dbReference type="Gene3D" id="1.10.520.10">
    <property type="match status" value="1"/>
</dbReference>
<reference evidence="22" key="8">
    <citation type="submission" date="2012-08" db="EMBL/GenBank/DDBJ databases">
        <title>Oryza sativa nipponbare(GA3) genomic DNA, chromosome 5.</title>
        <authorList>
            <consortium name="IRGSP(International Rice Genome Sequencing Project)"/>
        </authorList>
    </citation>
    <scope>NUCLEOTIDE SEQUENCE</scope>
</reference>
<dbReference type="PANTHER" id="PTHR31235">
    <property type="entry name" value="PEROXIDASE 25-RELATED"/>
    <property type="match status" value="1"/>
</dbReference>
<dbReference type="Gramene" id="Os05t0162000-01">
    <property type="protein sequence ID" value="Os05t0162000-01"/>
    <property type="gene ID" value="Os05g0162000"/>
</dbReference>
<evidence type="ECO:0000256" key="12">
    <source>
        <dbReference type="ARBA" id="ARBA00023324"/>
    </source>
</evidence>
<feature type="disulfide bond" evidence="17">
    <location>
        <begin position="123"/>
        <end position="327"/>
    </location>
</feature>
<evidence type="ECO:0000256" key="5">
    <source>
        <dbReference type="ARBA" id="ARBA00022723"/>
    </source>
</evidence>
<comment type="cofactor">
    <cofactor evidence="15 18">
        <name>heme b</name>
        <dbReference type="ChEBI" id="CHEBI:60344"/>
    </cofactor>
    <text evidence="15 18">Binds 1 heme b (iron(II)-protoporphyrin IX) group per subunit.</text>
</comment>
<evidence type="ECO:0000256" key="4">
    <source>
        <dbReference type="ARBA" id="ARBA00022617"/>
    </source>
</evidence>
<dbReference type="KEGG" id="dosa:Os05g0162000"/>
<dbReference type="InterPro" id="IPR033905">
    <property type="entry name" value="Secretory_peroxidase"/>
</dbReference>
<evidence type="ECO:0000256" key="14">
    <source>
        <dbReference type="PIRSR" id="PIRSR600823-2"/>
    </source>
</evidence>
<reference evidence="22 23" key="3">
    <citation type="journal article" date="2005" name="Nature">
        <title>The map-based sequence of the rice genome.</title>
        <authorList>
            <consortium name="International rice genome sequencing project (IRGSP)"/>
            <person name="Matsumoto T."/>
            <person name="Wu J."/>
            <person name="Kanamori H."/>
            <person name="Katayose Y."/>
            <person name="Fujisawa M."/>
            <person name="Namiki N."/>
            <person name="Mizuno H."/>
            <person name="Yamamoto K."/>
            <person name="Antonio B.A."/>
            <person name="Baba T."/>
            <person name="Sakata K."/>
            <person name="Nagamura Y."/>
            <person name="Aoki H."/>
            <person name="Arikawa K."/>
            <person name="Arita K."/>
            <person name="Bito T."/>
            <person name="Chiden Y."/>
            <person name="Fujitsuka N."/>
            <person name="Fukunaka R."/>
            <person name="Hamada M."/>
            <person name="Harada C."/>
            <person name="Hayashi A."/>
            <person name="Hijishita S."/>
            <person name="Honda M."/>
            <person name="Hosokawa S."/>
            <person name="Ichikawa Y."/>
            <person name="Idonuma A."/>
            <person name="Iijima M."/>
            <person name="Ikeda M."/>
            <person name="Ikeno M."/>
            <person name="Ito K."/>
            <person name="Ito S."/>
            <person name="Ito T."/>
            <person name="Ito Y."/>
            <person name="Ito Y."/>
            <person name="Iwabuchi A."/>
            <person name="Kamiya K."/>
            <person name="Karasawa W."/>
            <person name="Kurita K."/>
            <person name="Katagiri S."/>
            <person name="Kikuta A."/>
            <person name="Kobayashi H."/>
            <person name="Kobayashi N."/>
            <person name="Machita K."/>
            <person name="Maehara T."/>
            <person name="Masukawa M."/>
            <person name="Mizubayashi T."/>
            <person name="Mukai Y."/>
            <person name="Nagasaki H."/>
            <person name="Nagata Y."/>
            <person name="Naito S."/>
            <person name="Nakashima M."/>
            <person name="Nakama Y."/>
            <person name="Nakamichi Y."/>
            <person name="Nakamura M."/>
            <person name="Meguro A."/>
            <person name="Negishi M."/>
            <person name="Ohta I."/>
            <person name="Ohta T."/>
            <person name="Okamoto M."/>
            <person name="Ono N."/>
            <person name="Saji S."/>
            <person name="Sakaguchi M."/>
            <person name="Sakai K."/>
            <person name="Shibata M."/>
            <person name="Shimokawa T."/>
            <person name="Song J."/>
            <person name="Takazaki Y."/>
            <person name="Terasawa K."/>
            <person name="Tsugane M."/>
            <person name="Tsuji K."/>
            <person name="Ueda S."/>
            <person name="Waki K."/>
            <person name="Yamagata H."/>
            <person name="Yamamoto M."/>
            <person name="Yamamoto S."/>
            <person name="Yamane H."/>
            <person name="Yoshiki S."/>
            <person name="Yoshihara R."/>
            <person name="Yukawa K."/>
            <person name="Zhong H."/>
            <person name="Yano M."/>
            <person name="Yuan Q."/>
            <person name="Ouyang S."/>
            <person name="Liu J."/>
            <person name="Jones K.M."/>
            <person name="Gansberger K."/>
            <person name="Moffat K."/>
            <person name="Hill J."/>
            <person name="Bera J."/>
            <person name="Fadrosh D."/>
            <person name="Jin S."/>
            <person name="Johri S."/>
            <person name="Kim M."/>
            <person name="Overton L."/>
            <person name="Reardon M."/>
            <person name="Tsitrin T."/>
            <person name="Vuong H."/>
            <person name="Weaver B."/>
            <person name="Ciecko A."/>
            <person name="Tallon L."/>
            <person name="Jackson J."/>
            <person name="Pai G."/>
            <person name="Aken S.V."/>
            <person name="Utterback T."/>
            <person name="Reidmuller S."/>
            <person name="Feldblyum T."/>
            <person name="Hsiao J."/>
            <person name="Zismann V."/>
            <person name="Iobst S."/>
            <person name="de Vazeille A.R."/>
            <person name="Buell C.R."/>
            <person name="Ying K."/>
            <person name="Li Y."/>
            <person name="Lu T."/>
            <person name="Huang Y."/>
            <person name="Zhao Q."/>
            <person name="Feng Q."/>
            <person name="Zhang L."/>
            <person name="Zhu J."/>
            <person name="Weng Q."/>
            <person name="Mu J."/>
            <person name="Lu Y."/>
            <person name="Fan D."/>
            <person name="Liu Y."/>
            <person name="Guan J."/>
            <person name="Zhang Y."/>
            <person name="Yu S."/>
            <person name="Liu X."/>
            <person name="Zhang Y."/>
            <person name="Hong G."/>
            <person name="Han B."/>
            <person name="Choisne N."/>
            <person name="Demange N."/>
            <person name="Orjeda G."/>
            <person name="Samain S."/>
            <person name="Cattolico L."/>
            <person name="Pelletier E."/>
            <person name="Couloux A."/>
            <person name="Segurens B."/>
            <person name="Wincker P."/>
            <person name="D'Hont A."/>
            <person name="Scarpelli C."/>
            <person name="Weissenbach J."/>
            <person name="Salanoubat M."/>
            <person name="Quetier F."/>
            <person name="Yu Y."/>
            <person name="Kim H.R."/>
            <person name="Rambo T."/>
            <person name="Currie J."/>
            <person name="Collura K."/>
            <person name="Luo M."/>
            <person name="Yang T."/>
            <person name="Ammiraju J.S.S."/>
            <person name="Engler F."/>
            <person name="Soderlund C."/>
            <person name="Wing R.A."/>
            <person name="Palmer L.E."/>
            <person name="de la Bastide M."/>
            <person name="Spiegel L."/>
            <person name="Nascimento L."/>
            <person name="Zutavern T."/>
            <person name="O'Shaughnessy A."/>
            <person name="Dike S."/>
            <person name="Dedhia N."/>
            <person name="Preston R."/>
            <person name="Balija V."/>
            <person name="McCombie W.R."/>
            <person name="Chow T."/>
            <person name="Chen H."/>
            <person name="Chung M."/>
            <person name="Chen C."/>
            <person name="Shaw J."/>
            <person name="Wu H."/>
            <person name="Hsiao K."/>
            <person name="Chao Y."/>
            <person name="Chu M."/>
            <person name="Cheng C."/>
            <person name="Hour A."/>
            <person name="Lee P."/>
            <person name="Lin S."/>
            <person name="Lin Y."/>
            <person name="Liou J."/>
            <person name="Liu S."/>
            <person name="Hsing Y."/>
            <person name="Raghuvanshi S."/>
            <person name="Mohanty A."/>
            <person name="Bharti A.K."/>
            <person name="Gaur A."/>
            <person name="Gupta V."/>
            <person name="Kumar D."/>
            <person name="Ravi V."/>
            <person name="Vij S."/>
            <person name="Kapur A."/>
            <person name="Khurana P."/>
            <person name="Khurana P."/>
            <person name="Khurana J.P."/>
            <person name="Tyagi A.K."/>
            <person name="Gaikwad K."/>
            <person name="Singh A."/>
            <person name="Dalal V."/>
            <person name="Srivastava S."/>
            <person name="Dixit A."/>
            <person name="Pal A.K."/>
            <person name="Ghazi I.A."/>
            <person name="Yadav M."/>
            <person name="Pandit A."/>
            <person name="Bhargava A."/>
            <person name="Sureshbabu K."/>
            <person name="Batra K."/>
            <person name="Sharma T.R."/>
            <person name="Mohapatra T."/>
            <person name="Singh N.K."/>
            <person name="Messing J."/>
            <person name="Nelson A.B."/>
            <person name="Fuks G."/>
            <person name="Kavchok S."/>
            <person name="Keizer G."/>
            <person name="Linton E."/>
            <person name="Llaca V."/>
            <person name="Song R."/>
            <person name="Tanyolac B."/>
            <person name="Young S."/>
            <person name="Ho-Il K."/>
            <person name="Hahn J.H."/>
            <person name="Sangsakoo G."/>
            <person name="Vanavichit A."/>
            <person name="de Mattos Luiz.A.T."/>
            <person name="Zimmer P.D."/>
            <person name="Malone G."/>
            <person name="Dellagostin O."/>
            <person name="de Oliveira A.C."/>
            <person name="Bevan M."/>
            <person name="Bancroft I."/>
            <person name="Minx P."/>
            <person name="Cordum H."/>
            <person name="Wilson R."/>
            <person name="Cheng Z."/>
            <person name="Jin W."/>
            <person name="Jiang J."/>
            <person name="Leong S.A."/>
            <person name="Iwama H."/>
            <person name="Gojobori T."/>
            <person name="Itoh T."/>
            <person name="Niimura Y."/>
            <person name="Fujii Y."/>
            <person name="Habara T."/>
            <person name="Sakai H."/>
            <person name="Sato Y."/>
            <person name="Wilson G."/>
            <person name="Kumar K."/>
            <person name="McCouch S."/>
            <person name="Juretic N."/>
            <person name="Hoen D."/>
            <person name="Wright S."/>
            <person name="Bruskiewich R."/>
            <person name="Bureau T."/>
            <person name="Miyao A."/>
            <person name="Hirochika H."/>
            <person name="Nishikawa T."/>
            <person name="Kadowaki K."/>
            <person name="Sugiura M."/>
            <person name="Burr B."/>
            <person name="Sasaki T."/>
        </authorList>
    </citation>
    <scope>NUCLEOTIDE SEQUENCE [LARGE SCALE GENOMIC DNA]</scope>
    <source>
        <strain evidence="23">cv. Nipponbare</strain>
    </source>
</reference>
<dbReference type="InterPro" id="IPR002016">
    <property type="entry name" value="Haem_peroxidase"/>
</dbReference>
<feature type="binding site" evidence="15">
    <location>
        <position position="251"/>
    </location>
    <ligand>
        <name>Ca(2+)</name>
        <dbReference type="ChEBI" id="CHEBI:29108"/>
        <label>2</label>
    </ligand>
</feature>
<keyword evidence="11" id="KW-0873">Pyrrolidone carboxylic acid</keyword>
<organism evidence="20 23">
    <name type="scientific">Oryza sativa subsp. japonica</name>
    <name type="common">Rice</name>
    <dbReference type="NCBI Taxonomy" id="39947"/>
    <lineage>
        <taxon>Eukaryota</taxon>
        <taxon>Viridiplantae</taxon>
        <taxon>Streptophyta</taxon>
        <taxon>Embryophyta</taxon>
        <taxon>Tracheophyta</taxon>
        <taxon>Spermatophyta</taxon>
        <taxon>Magnoliopsida</taxon>
        <taxon>Liliopsida</taxon>
        <taxon>Poales</taxon>
        <taxon>Poaceae</taxon>
        <taxon>BOP clade</taxon>
        <taxon>Oryzoideae</taxon>
        <taxon>Oryzeae</taxon>
        <taxon>Oryzinae</taxon>
        <taxon>Oryza</taxon>
        <taxon>Oryza sativa</taxon>
    </lineage>
</organism>
<dbReference type="GO" id="GO:0020037">
    <property type="term" value="F:heme binding"/>
    <property type="evidence" value="ECO:0007669"/>
    <property type="project" value="UniProtKB-UniRule"/>
</dbReference>
<feature type="binding site" evidence="15">
    <location>
        <position position="196"/>
    </location>
    <ligand>
        <name>Ca(2+)</name>
        <dbReference type="ChEBI" id="CHEBI:29108"/>
        <label>2</label>
    </ligand>
</feature>
<feature type="disulfide bond" evidence="17">
    <location>
        <begin position="202"/>
        <end position="235"/>
    </location>
</feature>
<dbReference type="AlphaFoldDB" id="A0A0P0WIA2"/>
<comment type="similarity">
    <text evidence="2">Belongs to the peroxidase family. Ascorbate peroxidase subfamily.</text>
</comment>
<dbReference type="PRINTS" id="PR00458">
    <property type="entry name" value="PEROXIDASE"/>
</dbReference>
<evidence type="ECO:0000256" key="9">
    <source>
        <dbReference type="ARBA" id="ARBA00023157"/>
    </source>
</evidence>
<dbReference type="PROSITE" id="PS00435">
    <property type="entry name" value="PEROXIDASE_1"/>
    <property type="match status" value="1"/>
</dbReference>
<keyword evidence="8 15" id="KW-0408">Iron</keyword>
<reference evidence="21" key="2">
    <citation type="submission" date="2004-08" db="EMBL/GenBank/DDBJ databases">
        <title>Oryza sativa BAC OSJNBa0034O12 genomic sequence.</title>
        <authorList>
            <person name="Chow T.-Y."/>
            <person name="Hsing Y.-I.C."/>
            <person name="Chen C.-S."/>
            <person name="Chen H.-H."/>
            <person name="Liu S.-M."/>
            <person name="Chao Y.-T."/>
            <person name="Chang S.-J."/>
            <person name="Chen H.-C."/>
            <person name="Chen S.-K."/>
            <person name="Chen T.-R."/>
            <person name="Chen Y.-L."/>
            <person name="Cheng C.-H."/>
            <person name="Chung C.-I."/>
            <person name="Han S.-Y."/>
            <person name="Hsiao S.-H."/>
            <person name="Hsiung J.-N."/>
            <person name="Hsu C.-H."/>
            <person name="Huang J.-J."/>
            <person name="Kau P.-I."/>
            <person name="Lee M.-C."/>
            <person name="Leu H.-L."/>
            <person name="Li Y.-F."/>
            <person name="Lin S.-J."/>
            <person name="Lin Y.-C."/>
            <person name="Wu S.-W."/>
            <person name="Yu C.-Y."/>
            <person name="Yu S.-W."/>
            <person name="Wu H.-P."/>
            <person name="Shaw J.-F."/>
        </authorList>
    </citation>
    <scope>NUCLEOTIDE SEQUENCE</scope>
</reference>
<dbReference type="InterPro" id="IPR019794">
    <property type="entry name" value="Peroxidases_AS"/>
</dbReference>